<reference evidence="5 6" key="1">
    <citation type="submission" date="2018-08" db="EMBL/GenBank/DDBJ databases">
        <title>Genomic Encyclopedia of Type Strains, Phase IV (KMG-IV): sequencing the most valuable type-strain genomes for metagenomic binning, comparative biology and taxonomic classification.</title>
        <authorList>
            <person name="Goeker M."/>
        </authorList>
    </citation>
    <scope>NUCLEOTIDE SEQUENCE [LARGE SCALE GENOMIC DNA]</scope>
    <source>
        <strain evidence="5 6">DSM 25527</strain>
    </source>
</reference>
<dbReference type="SUPFAM" id="SSF46785">
    <property type="entry name" value="Winged helix' DNA-binding domain"/>
    <property type="match status" value="1"/>
</dbReference>
<keyword evidence="3" id="KW-0238">DNA-binding</keyword>
<name>A0A397NJK1_9SPHN</name>
<dbReference type="Proteomes" id="UP000266568">
    <property type="component" value="Unassembled WGS sequence"/>
</dbReference>
<keyword evidence="2" id="KW-0805">Transcription regulation</keyword>
<sequence>MADRISDAEHAVMEVLWEESPLTAQDVAERIAPERAWSANTVKTLLGRLLAKQAIGHEADGRRYLYRPLIARDGYVAGESRRLMDRLFGGRLAPLVAHLAERDALTDDDIAEIEALLKDLKQ</sequence>
<comment type="caution">
    <text evidence="5">The sequence shown here is derived from an EMBL/GenBank/DDBJ whole genome shotgun (WGS) entry which is preliminary data.</text>
</comment>
<gene>
    <name evidence="5" type="ORF">DFR49_4244</name>
</gene>
<dbReference type="EMBL" id="QXDC01000006">
    <property type="protein sequence ID" value="RIA35467.1"/>
    <property type="molecule type" value="Genomic_DNA"/>
</dbReference>
<dbReference type="AlphaFoldDB" id="A0A397NJK1"/>
<evidence type="ECO:0000313" key="5">
    <source>
        <dbReference type="EMBL" id="RIA35467.1"/>
    </source>
</evidence>
<evidence type="ECO:0000256" key="4">
    <source>
        <dbReference type="ARBA" id="ARBA00023163"/>
    </source>
</evidence>
<dbReference type="PIRSF" id="PIRSF019455">
    <property type="entry name" value="CopR_AtkY"/>
    <property type="match status" value="1"/>
</dbReference>
<evidence type="ECO:0000256" key="2">
    <source>
        <dbReference type="ARBA" id="ARBA00023015"/>
    </source>
</evidence>
<organism evidence="5 6">
    <name type="scientific">Hephaestia caeni</name>
    <dbReference type="NCBI Taxonomy" id="645617"/>
    <lineage>
        <taxon>Bacteria</taxon>
        <taxon>Pseudomonadati</taxon>
        <taxon>Pseudomonadota</taxon>
        <taxon>Alphaproteobacteria</taxon>
        <taxon>Sphingomonadales</taxon>
        <taxon>Sphingomonadaceae</taxon>
        <taxon>Hephaestia</taxon>
    </lineage>
</organism>
<evidence type="ECO:0000256" key="3">
    <source>
        <dbReference type="ARBA" id="ARBA00023125"/>
    </source>
</evidence>
<dbReference type="InterPro" id="IPR036390">
    <property type="entry name" value="WH_DNA-bd_sf"/>
</dbReference>
<dbReference type="GO" id="GO:0045892">
    <property type="term" value="P:negative regulation of DNA-templated transcription"/>
    <property type="evidence" value="ECO:0007669"/>
    <property type="project" value="InterPro"/>
</dbReference>
<accession>A0A397NJK1</accession>
<dbReference type="OrthoDB" id="279010at2"/>
<dbReference type="RefSeq" id="WP_119037614.1">
    <property type="nucleotide sequence ID" value="NZ_QXDC01000006.1"/>
</dbReference>
<keyword evidence="6" id="KW-1185">Reference proteome</keyword>
<comment type="similarity">
    <text evidence="1">Belongs to the BlaI transcriptional regulatory family.</text>
</comment>
<dbReference type="Pfam" id="PF03965">
    <property type="entry name" value="Penicillinase_R"/>
    <property type="match status" value="1"/>
</dbReference>
<evidence type="ECO:0000313" key="6">
    <source>
        <dbReference type="Proteomes" id="UP000266568"/>
    </source>
</evidence>
<keyword evidence="4" id="KW-0804">Transcription</keyword>
<dbReference type="InterPro" id="IPR036388">
    <property type="entry name" value="WH-like_DNA-bd_sf"/>
</dbReference>
<dbReference type="GO" id="GO:0003677">
    <property type="term" value="F:DNA binding"/>
    <property type="evidence" value="ECO:0007669"/>
    <property type="project" value="UniProtKB-KW"/>
</dbReference>
<evidence type="ECO:0000256" key="1">
    <source>
        <dbReference type="ARBA" id="ARBA00011046"/>
    </source>
</evidence>
<dbReference type="Gene3D" id="1.10.4040.10">
    <property type="entry name" value="Penicillinase repressor domain"/>
    <property type="match status" value="1"/>
</dbReference>
<proteinExistence type="inferred from homology"/>
<dbReference type="Gene3D" id="1.10.10.10">
    <property type="entry name" value="Winged helix-like DNA-binding domain superfamily/Winged helix DNA-binding domain"/>
    <property type="match status" value="1"/>
</dbReference>
<protein>
    <submittedName>
        <fullName evidence="5">Putative transcriptional regulator</fullName>
    </submittedName>
</protein>
<dbReference type="InterPro" id="IPR005650">
    <property type="entry name" value="BlaI_family"/>
</dbReference>